<dbReference type="EMBL" id="ADAS02000080">
    <property type="protein sequence ID" value="OAV91492.1"/>
    <property type="molecule type" value="Genomic_DNA"/>
</dbReference>
<protein>
    <recommendedName>
        <fullName evidence="3">Cyclin-like domain-containing protein</fullName>
    </recommendedName>
</protein>
<organism evidence="4">
    <name type="scientific">Puccinia triticina (isolate 1-1 / race 1 (BBBD))</name>
    <name type="common">Brown leaf rust fungus</name>
    <dbReference type="NCBI Taxonomy" id="630390"/>
    <lineage>
        <taxon>Eukaryota</taxon>
        <taxon>Fungi</taxon>
        <taxon>Dikarya</taxon>
        <taxon>Basidiomycota</taxon>
        <taxon>Pucciniomycotina</taxon>
        <taxon>Pucciniomycetes</taxon>
        <taxon>Pucciniales</taxon>
        <taxon>Pucciniaceae</taxon>
        <taxon>Puccinia</taxon>
    </lineage>
</organism>
<dbReference type="InterPro" id="IPR036915">
    <property type="entry name" value="Cyclin-like_sf"/>
</dbReference>
<dbReference type="GO" id="GO:0006357">
    <property type="term" value="P:regulation of transcription by RNA polymerase II"/>
    <property type="evidence" value="ECO:0007669"/>
    <property type="project" value="InterPro"/>
</dbReference>
<reference evidence="4" key="2">
    <citation type="submission" date="2016-05" db="EMBL/GenBank/DDBJ databases">
        <title>Comparative analysis highlights variable genome content of wheat rusts and divergence of the mating loci.</title>
        <authorList>
            <person name="Cuomo C.A."/>
            <person name="Bakkeren G."/>
            <person name="Szabo L."/>
            <person name="Khalil H."/>
            <person name="Joly D."/>
            <person name="Goldberg J."/>
            <person name="Young S."/>
            <person name="Zeng Q."/>
            <person name="Fellers J."/>
        </authorList>
    </citation>
    <scope>NUCLEOTIDE SEQUENCE [LARGE SCALE GENOMIC DNA]</scope>
    <source>
        <strain evidence="4">1-1 BBBD Race 1</strain>
    </source>
</reference>
<accession>A0A0C4EW90</accession>
<keyword evidence="1" id="KW-0195">Cyclin</keyword>
<evidence type="ECO:0000259" key="3">
    <source>
        <dbReference type="SMART" id="SM00385"/>
    </source>
</evidence>
<feature type="compositionally biased region" description="Polar residues" evidence="2">
    <location>
        <begin position="410"/>
        <end position="424"/>
    </location>
</feature>
<reference evidence="4" key="1">
    <citation type="submission" date="2009-11" db="EMBL/GenBank/DDBJ databases">
        <authorList>
            <consortium name="The Broad Institute Genome Sequencing Platform"/>
            <person name="Ward D."/>
            <person name="Feldgarden M."/>
            <person name="Earl A."/>
            <person name="Young S.K."/>
            <person name="Zeng Q."/>
            <person name="Koehrsen M."/>
            <person name="Alvarado L."/>
            <person name="Berlin A."/>
            <person name="Bochicchio J."/>
            <person name="Borenstein D."/>
            <person name="Chapman S.B."/>
            <person name="Chen Z."/>
            <person name="Engels R."/>
            <person name="Freedman E."/>
            <person name="Gellesch M."/>
            <person name="Goldberg J."/>
            <person name="Griggs A."/>
            <person name="Gujja S."/>
            <person name="Heilman E."/>
            <person name="Heiman D."/>
            <person name="Hepburn T."/>
            <person name="Howarth C."/>
            <person name="Jen D."/>
            <person name="Larson L."/>
            <person name="Lewis B."/>
            <person name="Mehta T."/>
            <person name="Park D."/>
            <person name="Pearson M."/>
            <person name="Roberts A."/>
            <person name="Saif S."/>
            <person name="Shea T."/>
            <person name="Shenoy N."/>
            <person name="Sisk P."/>
            <person name="Stolte C."/>
            <person name="Sykes S."/>
            <person name="Thomson T."/>
            <person name="Walk T."/>
            <person name="White J."/>
            <person name="Yandava C."/>
            <person name="Izard J."/>
            <person name="Baranova O.V."/>
            <person name="Blanton J.M."/>
            <person name="Tanner A.C."/>
            <person name="Dewhirst F.E."/>
            <person name="Haas B."/>
            <person name="Nusbaum C."/>
            <person name="Birren B."/>
        </authorList>
    </citation>
    <scope>NUCLEOTIDE SEQUENCE [LARGE SCALE GENOMIC DNA]</scope>
    <source>
        <strain evidence="4">1-1 BBBD Race 1</strain>
    </source>
</reference>
<evidence type="ECO:0000256" key="2">
    <source>
        <dbReference type="SAM" id="MobiDB-lite"/>
    </source>
</evidence>
<dbReference type="Pfam" id="PF00134">
    <property type="entry name" value="Cyclin_N"/>
    <property type="match status" value="1"/>
</dbReference>
<feature type="region of interest" description="Disordered" evidence="2">
    <location>
        <begin position="344"/>
        <end position="539"/>
    </location>
</feature>
<dbReference type="PANTHER" id="PTHR10026">
    <property type="entry name" value="CYCLIN"/>
    <property type="match status" value="1"/>
</dbReference>
<proteinExistence type="inferred from homology"/>
<dbReference type="CDD" id="cd20546">
    <property type="entry name" value="CYCLIN_SpCG1C_ScCTK2-like_rpt2"/>
    <property type="match status" value="1"/>
</dbReference>
<sequence>MADYILRIPWPTGRDPSKLGSTAGDSSIGNDQWLWTPQTVYETPSKKLGMRWAEEVHQRARAVNWIVRISIALQLPQLIIATAAAYVHRFYMRKPLQKYSPKMISATALFLATKVEEVPRKLEHVIREYLSVDEDGNERAGPISDSSNEFQALKHEILYYEDILLRSLCFDLSIDHPYVSLIHCAKSIHESHARARTPTPSLAVEMADRAKAKSITQAAWGFVNDSLMSPLCLVARPELIAAAAFLLAVSHRLSESPASDWEQQADPQEPRNLENNPTTQFNSFLNMPTRDGPEEEPTQEPWWKAFQVESLDEIHQVANAMIDQYTLSVSDYIRDRAGKLARFPGPSFLSGPVEIKENHPSLTGQADSVKCPEKVNGQRTPLPLEDDRSRAISSTPSRAMMSDNMDLGTPNESAGPSPKSQQMISPVGPTNERSPTKRSRSPDSSSGPSKNPRLDLPSSVPSSTPFPPLPQPPSASPPPLPPSIPNQPSPPPPSDPHPPHVSQSPPPINTIDPPKETDDKLSEPSPDSSLTDMEEGELD</sequence>
<feature type="domain" description="Cyclin-like" evidence="3">
    <location>
        <begin position="201"/>
        <end position="323"/>
    </location>
</feature>
<reference evidence="5 6" key="3">
    <citation type="journal article" date="2017" name="G3 (Bethesda)">
        <title>Comparative analysis highlights variable genome content of wheat rusts and divergence of the mating loci.</title>
        <authorList>
            <person name="Cuomo C.A."/>
            <person name="Bakkeren G."/>
            <person name="Khalil H.B."/>
            <person name="Panwar V."/>
            <person name="Joly D."/>
            <person name="Linning R."/>
            <person name="Sakthikumar S."/>
            <person name="Song X."/>
            <person name="Adiconis X."/>
            <person name="Fan L."/>
            <person name="Goldberg J.M."/>
            <person name="Levin J.Z."/>
            <person name="Young S."/>
            <person name="Zeng Q."/>
            <person name="Anikster Y."/>
            <person name="Bruce M."/>
            <person name="Wang M."/>
            <person name="Yin C."/>
            <person name="McCallum B."/>
            <person name="Szabo L.J."/>
            <person name="Hulbert S."/>
            <person name="Chen X."/>
            <person name="Fellers J.P."/>
        </authorList>
    </citation>
    <scope>NUCLEOTIDE SEQUENCE</scope>
    <source>
        <strain evidence="6">Isolate 1-1 / race 1 (BBBD)</strain>
        <strain evidence="5">isolate 1-1 / race 1 (BBBD)</strain>
    </source>
</reference>
<feature type="compositionally biased region" description="Basic and acidic residues" evidence="2">
    <location>
        <begin position="513"/>
        <end position="522"/>
    </location>
</feature>
<feature type="compositionally biased region" description="Polar residues" evidence="2">
    <location>
        <begin position="273"/>
        <end position="286"/>
    </location>
</feature>
<dbReference type="SMART" id="SM00385">
    <property type="entry name" value="CYCLIN"/>
    <property type="match status" value="2"/>
</dbReference>
<dbReference type="STRING" id="630390.A0A0C4EW90"/>
<evidence type="ECO:0000313" key="4">
    <source>
        <dbReference type="EMBL" id="OAV91492.1"/>
    </source>
</evidence>
<dbReference type="VEuPathDB" id="FungiDB:PTTG_05080"/>
<evidence type="ECO:0000256" key="1">
    <source>
        <dbReference type="RuleBase" id="RU000383"/>
    </source>
</evidence>
<dbReference type="GO" id="GO:0016538">
    <property type="term" value="F:cyclin-dependent protein serine/threonine kinase regulator activity"/>
    <property type="evidence" value="ECO:0007669"/>
    <property type="project" value="InterPro"/>
</dbReference>
<comment type="similarity">
    <text evidence="1">Belongs to the cyclin family.</text>
</comment>
<dbReference type="InterPro" id="IPR006671">
    <property type="entry name" value="Cyclin_N"/>
</dbReference>
<dbReference type="Gene3D" id="1.10.472.10">
    <property type="entry name" value="Cyclin-like"/>
    <property type="match status" value="2"/>
</dbReference>
<keyword evidence="6" id="KW-1185">Reference proteome</keyword>
<feature type="compositionally biased region" description="Pro residues" evidence="2">
    <location>
        <begin position="464"/>
        <end position="496"/>
    </location>
</feature>
<name>A0A0C4EW90_PUCT1</name>
<dbReference type="OrthoDB" id="25002at2759"/>
<dbReference type="InterPro" id="IPR013763">
    <property type="entry name" value="Cyclin-like_dom"/>
</dbReference>
<feature type="domain" description="Cyclin-like" evidence="3">
    <location>
        <begin position="64"/>
        <end position="166"/>
    </location>
</feature>
<dbReference type="SUPFAM" id="SSF47954">
    <property type="entry name" value="Cyclin-like"/>
    <property type="match status" value="2"/>
</dbReference>
<gene>
    <name evidence="4" type="ORF">PTTG_05080</name>
</gene>
<dbReference type="Proteomes" id="UP000005240">
    <property type="component" value="Unassembled WGS sequence"/>
</dbReference>
<reference evidence="5" key="4">
    <citation type="submission" date="2025-05" db="UniProtKB">
        <authorList>
            <consortium name="EnsemblFungi"/>
        </authorList>
    </citation>
    <scope>IDENTIFICATION</scope>
    <source>
        <strain evidence="5">isolate 1-1 / race 1 (BBBD)</strain>
    </source>
</reference>
<evidence type="ECO:0000313" key="5">
    <source>
        <dbReference type="EnsemblFungi" id="PTTG_05080-t43_2-p1"/>
    </source>
</evidence>
<dbReference type="OMA" id="FVIACCR"/>
<dbReference type="EnsemblFungi" id="PTTG_05080-t43_2">
    <property type="protein sequence ID" value="PTTG_05080-t43_2-p1"/>
    <property type="gene ID" value="PTTG_05080"/>
</dbReference>
<dbReference type="AlphaFoldDB" id="A0A0C4EW90"/>
<evidence type="ECO:0000313" key="6">
    <source>
        <dbReference type="Proteomes" id="UP000005240"/>
    </source>
</evidence>
<dbReference type="InterPro" id="IPR043198">
    <property type="entry name" value="Cyclin/Ssn8"/>
</dbReference>
<feature type="region of interest" description="Disordered" evidence="2">
    <location>
        <begin position="257"/>
        <end position="297"/>
    </location>
</feature>